<dbReference type="SMART" id="SM00198">
    <property type="entry name" value="SCP"/>
    <property type="match status" value="1"/>
</dbReference>
<dbReference type="InterPro" id="IPR035940">
    <property type="entry name" value="CAP_sf"/>
</dbReference>
<dbReference type="WBParaSite" id="HPBE_0001226601-mRNA-1">
    <property type="protein sequence ID" value="HPBE_0001226601-mRNA-1"/>
    <property type="gene ID" value="HPBE_0001226601"/>
</dbReference>
<dbReference type="CDD" id="cd05380">
    <property type="entry name" value="CAP_euk"/>
    <property type="match status" value="1"/>
</dbReference>
<dbReference type="SUPFAM" id="SSF55797">
    <property type="entry name" value="PR-1-like"/>
    <property type="match status" value="1"/>
</dbReference>
<dbReference type="PANTHER" id="PTHR10334">
    <property type="entry name" value="CYSTEINE-RICH SECRETORY PROTEIN-RELATED"/>
    <property type="match status" value="1"/>
</dbReference>
<gene>
    <name evidence="2" type="ORF">HPBE_LOCUS12267</name>
</gene>
<keyword evidence="3" id="KW-1185">Reference proteome</keyword>
<reference evidence="4" key="2">
    <citation type="submission" date="2019-09" db="UniProtKB">
        <authorList>
            <consortium name="WormBaseParasite"/>
        </authorList>
    </citation>
    <scope>IDENTIFICATION</scope>
</reference>
<sequence length="159" mass="18674">MLSSHDSNMFFKHFQEYSCRLEKSAMDYANYCTFVHSYLPDIGENLYRFSIPNFDKLKLASMVRNKCSLFHWDISCPLSHWDISTLQCCNRHLLQMVWQNTKQLGCAVQHCHDMTFVVCHYSNQGNIFDERIYAKGKPCSQCDRDESCNPDEGLCYRVV</sequence>
<evidence type="ECO:0000313" key="3">
    <source>
        <dbReference type="Proteomes" id="UP000050761"/>
    </source>
</evidence>
<dbReference type="InterPro" id="IPR001283">
    <property type="entry name" value="CRISP-related"/>
</dbReference>
<dbReference type="InterPro" id="IPR014044">
    <property type="entry name" value="CAP_dom"/>
</dbReference>
<dbReference type="EMBL" id="UZAH01027425">
    <property type="protein sequence ID" value="VDO91553.1"/>
    <property type="molecule type" value="Genomic_DNA"/>
</dbReference>
<evidence type="ECO:0000313" key="2">
    <source>
        <dbReference type="EMBL" id="VDO91553.1"/>
    </source>
</evidence>
<protein>
    <submittedName>
        <fullName evidence="4">SCP domain-containing protein</fullName>
    </submittedName>
</protein>
<dbReference type="AlphaFoldDB" id="A0A183FVD8"/>
<name>A0A183FVD8_HELPZ</name>
<organism evidence="3 4">
    <name type="scientific">Heligmosomoides polygyrus</name>
    <name type="common">Parasitic roundworm</name>
    <dbReference type="NCBI Taxonomy" id="6339"/>
    <lineage>
        <taxon>Eukaryota</taxon>
        <taxon>Metazoa</taxon>
        <taxon>Ecdysozoa</taxon>
        <taxon>Nematoda</taxon>
        <taxon>Chromadorea</taxon>
        <taxon>Rhabditida</taxon>
        <taxon>Rhabditina</taxon>
        <taxon>Rhabditomorpha</taxon>
        <taxon>Strongyloidea</taxon>
        <taxon>Heligmosomidae</taxon>
        <taxon>Heligmosomoides</taxon>
    </lineage>
</organism>
<dbReference type="OrthoDB" id="5777635at2759"/>
<dbReference type="Pfam" id="PF00188">
    <property type="entry name" value="CAP"/>
    <property type="match status" value="1"/>
</dbReference>
<evidence type="ECO:0000259" key="1">
    <source>
        <dbReference type="SMART" id="SM00198"/>
    </source>
</evidence>
<reference evidence="2 3" key="1">
    <citation type="submission" date="2018-11" db="EMBL/GenBank/DDBJ databases">
        <authorList>
            <consortium name="Pathogen Informatics"/>
        </authorList>
    </citation>
    <scope>NUCLEOTIDE SEQUENCE [LARGE SCALE GENOMIC DNA]</scope>
</reference>
<accession>A0A183FVD8</accession>
<feature type="domain" description="SCP" evidence="1">
    <location>
        <begin position="1"/>
        <end position="129"/>
    </location>
</feature>
<proteinExistence type="predicted"/>
<dbReference type="Gene3D" id="3.40.33.10">
    <property type="entry name" value="CAP"/>
    <property type="match status" value="1"/>
</dbReference>
<accession>A0A3P8AJQ3</accession>
<evidence type="ECO:0000313" key="4">
    <source>
        <dbReference type="WBParaSite" id="HPBE_0001226601-mRNA-1"/>
    </source>
</evidence>
<dbReference type="PRINTS" id="PR00837">
    <property type="entry name" value="V5TPXLIKE"/>
</dbReference>
<dbReference type="Proteomes" id="UP000050761">
    <property type="component" value="Unassembled WGS sequence"/>
</dbReference>